<dbReference type="Proteomes" id="UP000191987">
    <property type="component" value="Unassembled WGS sequence"/>
</dbReference>
<dbReference type="RefSeq" id="WP_080819399.1">
    <property type="nucleotide sequence ID" value="NZ_LT009749.1"/>
</dbReference>
<dbReference type="InterPro" id="IPR036086">
    <property type="entry name" value="ParB/Sulfiredoxin_sf"/>
</dbReference>
<feature type="domain" description="ParB-like N-terminal" evidence="1">
    <location>
        <begin position="1"/>
        <end position="80"/>
    </location>
</feature>
<evidence type="ECO:0000259" key="1">
    <source>
        <dbReference type="SMART" id="SM00470"/>
    </source>
</evidence>
<dbReference type="InterPro" id="IPR003115">
    <property type="entry name" value="ParB_N"/>
</dbReference>
<dbReference type="EMBL" id="FBWG01000028">
    <property type="protein sequence ID" value="CUX40661.1"/>
    <property type="molecule type" value="Genomic_DNA"/>
</dbReference>
<name>A0A1S7QRE9_9HYPH</name>
<dbReference type="SUPFAM" id="SSF110849">
    <property type="entry name" value="ParB/Sulfiredoxin"/>
    <property type="match status" value="1"/>
</dbReference>
<gene>
    <name evidence="2" type="ORF">AGR7C_Lc100052</name>
</gene>
<dbReference type="Gene3D" id="3.90.1530.10">
    <property type="entry name" value="Conserved hypothetical protein from pyrococcus furiosus pfu- 392566-001, ParB domain"/>
    <property type="match status" value="1"/>
</dbReference>
<protein>
    <recommendedName>
        <fullName evidence="1">ParB-like N-terminal domain-containing protein</fullName>
    </recommendedName>
</protein>
<evidence type="ECO:0000313" key="2">
    <source>
        <dbReference type="EMBL" id="CUX40661.1"/>
    </source>
</evidence>
<sequence length="234" mass="26180">MTFPYQVMPSLSAEDLESLEKSIKANGVLVAVEYDELDNIIDGHHRVAICQKLGIRDWPKSIRSNLSEDQKRALARQLNIARRHLSTNQKRMIIAQHLSENPSSSDRLIALALGVDHKTVGSERKRLVRSGSLPMTGKIIGQNGKEQPYHRSRHKCPWRDLKLNFIASAGDIAWYELPAILRDLQQDISILSALHAHCIPDDEQLLLRDLVSVAVAAEIFEKNKTPSKKDGGAA</sequence>
<dbReference type="SMART" id="SM00470">
    <property type="entry name" value="ParB"/>
    <property type="match status" value="1"/>
</dbReference>
<dbReference type="Pfam" id="PF02195">
    <property type="entry name" value="ParB_N"/>
    <property type="match status" value="1"/>
</dbReference>
<proteinExistence type="predicted"/>
<dbReference type="AlphaFoldDB" id="A0A1S7QRE9"/>
<evidence type="ECO:0000313" key="3">
    <source>
        <dbReference type="Proteomes" id="UP000191987"/>
    </source>
</evidence>
<organism evidence="2 3">
    <name type="scientific">Agrobacterium deltaense Zutra 3/1</name>
    <dbReference type="NCBI Taxonomy" id="1183427"/>
    <lineage>
        <taxon>Bacteria</taxon>
        <taxon>Pseudomonadati</taxon>
        <taxon>Pseudomonadota</taxon>
        <taxon>Alphaproteobacteria</taxon>
        <taxon>Hyphomicrobiales</taxon>
        <taxon>Rhizobiaceae</taxon>
        <taxon>Rhizobium/Agrobacterium group</taxon>
        <taxon>Agrobacterium</taxon>
    </lineage>
</organism>
<reference evidence="2 3" key="1">
    <citation type="submission" date="2016-01" db="EMBL/GenBank/DDBJ databases">
        <authorList>
            <person name="Oliw E.H."/>
        </authorList>
    </citation>
    <scope>NUCLEOTIDE SEQUENCE [LARGE SCALE GENOMIC DNA]</scope>
    <source>
        <strain evidence="2 3">Zutra 3-1</strain>
    </source>
</reference>
<accession>A0A1S7QRE9</accession>